<dbReference type="Proteomes" id="UP001178507">
    <property type="component" value="Unassembled WGS sequence"/>
</dbReference>
<evidence type="ECO:0000313" key="4">
    <source>
        <dbReference type="Proteomes" id="UP001178507"/>
    </source>
</evidence>
<dbReference type="InterPro" id="IPR003609">
    <property type="entry name" value="Pan_app"/>
</dbReference>
<protein>
    <recommendedName>
        <fullName evidence="2">Apple domain-containing protein</fullName>
    </recommendedName>
</protein>
<feature type="region of interest" description="Disordered" evidence="1">
    <location>
        <begin position="438"/>
        <end position="458"/>
    </location>
</feature>
<name>A0AA36JIF7_9DINO</name>
<reference evidence="3" key="1">
    <citation type="submission" date="2023-08" db="EMBL/GenBank/DDBJ databases">
        <authorList>
            <person name="Chen Y."/>
            <person name="Shah S."/>
            <person name="Dougan E. K."/>
            <person name="Thang M."/>
            <person name="Chan C."/>
        </authorList>
    </citation>
    <scope>NUCLEOTIDE SEQUENCE</scope>
</reference>
<dbReference type="Gene3D" id="3.50.4.10">
    <property type="entry name" value="Hepatocyte Growth Factor"/>
    <property type="match status" value="1"/>
</dbReference>
<feature type="domain" description="Apple" evidence="2">
    <location>
        <begin position="103"/>
        <end position="155"/>
    </location>
</feature>
<sequence length="480" mass="54436">MPDCDSGPAKGAKKQVPWDWHAKDNVLHPKRKLAELRGIGRAKKMTWVHVGRTKAQKECALHKRIAANIHTAMVNNHSAFVRRKGDFEAVHQWQGMHRCSQLIVNHDLASNFSWWDPAGTASAAHCQRACTWNPRCQGFSWNQTACLLKTFEKNFSTSWRFKDGVYSGQPCEWEERPYPWTRDPLQMYTLPAPKALQPAPNASMFCTMLVQPFSYEVNLAIMQYQGKYSIFACDNWAVYSSQRLRLAKGLATRLINSSQVCEDAGQFGTALNTEVFLAFWRAILLDGDYLKANWLVKADPDTVWFPKRLVPVLWLQEDRGLLKEGVYLNNCPKGLRGPLEVLSQKAFSTLATLSTVCYWGMKNWGDSQWGEDMWLDQCLMNNGHLHRVFVVNLLVDAACTKYPGWESCPSDFIGYHPFKQDEKYEACAATGQTTSTTATSTRTATRTHTATTRTTTSTTQTFGKNPFVQMEHALGGIFHR</sequence>
<comment type="caution">
    <text evidence="3">The sequence shown here is derived from an EMBL/GenBank/DDBJ whole genome shotgun (WGS) entry which is preliminary data.</text>
</comment>
<organism evidence="3 4">
    <name type="scientific">Effrenium voratum</name>
    <dbReference type="NCBI Taxonomy" id="2562239"/>
    <lineage>
        <taxon>Eukaryota</taxon>
        <taxon>Sar</taxon>
        <taxon>Alveolata</taxon>
        <taxon>Dinophyceae</taxon>
        <taxon>Suessiales</taxon>
        <taxon>Symbiodiniaceae</taxon>
        <taxon>Effrenium</taxon>
    </lineage>
</organism>
<dbReference type="EMBL" id="CAUJNA010003614">
    <property type="protein sequence ID" value="CAJ1406035.1"/>
    <property type="molecule type" value="Genomic_DNA"/>
</dbReference>
<evidence type="ECO:0000313" key="3">
    <source>
        <dbReference type="EMBL" id="CAJ1406035.1"/>
    </source>
</evidence>
<dbReference type="AlphaFoldDB" id="A0AA36JIF7"/>
<gene>
    <name evidence="3" type="ORF">EVOR1521_LOCUS28098</name>
</gene>
<evidence type="ECO:0000256" key="1">
    <source>
        <dbReference type="SAM" id="MobiDB-lite"/>
    </source>
</evidence>
<accession>A0AA36JIF7</accession>
<dbReference type="Pfam" id="PF00024">
    <property type="entry name" value="PAN_1"/>
    <property type="match status" value="1"/>
</dbReference>
<keyword evidence="4" id="KW-1185">Reference proteome</keyword>
<proteinExistence type="predicted"/>
<evidence type="ECO:0000259" key="2">
    <source>
        <dbReference type="Pfam" id="PF00024"/>
    </source>
</evidence>